<organism evidence="1 2">
    <name type="scientific">Datura stramonium</name>
    <name type="common">Jimsonweed</name>
    <name type="synonym">Common thornapple</name>
    <dbReference type="NCBI Taxonomy" id="4076"/>
    <lineage>
        <taxon>Eukaryota</taxon>
        <taxon>Viridiplantae</taxon>
        <taxon>Streptophyta</taxon>
        <taxon>Embryophyta</taxon>
        <taxon>Tracheophyta</taxon>
        <taxon>Spermatophyta</taxon>
        <taxon>Magnoliopsida</taxon>
        <taxon>eudicotyledons</taxon>
        <taxon>Gunneridae</taxon>
        <taxon>Pentapetalae</taxon>
        <taxon>asterids</taxon>
        <taxon>lamiids</taxon>
        <taxon>Solanales</taxon>
        <taxon>Solanaceae</taxon>
        <taxon>Solanoideae</taxon>
        <taxon>Datureae</taxon>
        <taxon>Datura</taxon>
    </lineage>
</organism>
<proteinExistence type="predicted"/>
<dbReference type="EMBL" id="JACEIK010002019">
    <property type="protein sequence ID" value="MCD9558492.1"/>
    <property type="molecule type" value="Genomic_DNA"/>
</dbReference>
<name>A0ABS8UK77_DATST</name>
<dbReference type="Proteomes" id="UP000823775">
    <property type="component" value="Unassembled WGS sequence"/>
</dbReference>
<evidence type="ECO:0008006" key="3">
    <source>
        <dbReference type="Google" id="ProtNLM"/>
    </source>
</evidence>
<comment type="caution">
    <text evidence="1">The sequence shown here is derived from an EMBL/GenBank/DDBJ whole genome shotgun (WGS) entry which is preliminary data.</text>
</comment>
<sequence length="190" mass="20285">MATNQEDLTEAFRQLGSTSIPRLPEPSIVLIRMFNVTYIVTCTSSGNMDALGLSELRGGSGGGGGGGAVMAIVSYRYNEVVSVIATCYQGTTVNVMAEVVDDGSGSCNDTLGYRIQEMVEEIDANKDGKISKEDSERRSVQQTGGWFCRIAATGLLNLPIPTAMDALDDDEIVNLKESALKHLGIRIVSN</sequence>
<evidence type="ECO:0000313" key="2">
    <source>
        <dbReference type="Proteomes" id="UP000823775"/>
    </source>
</evidence>
<keyword evidence="2" id="KW-1185">Reference proteome</keyword>
<protein>
    <recommendedName>
        <fullName evidence="3">EF-hand domain-containing protein</fullName>
    </recommendedName>
</protein>
<accession>A0ABS8UK77</accession>
<gene>
    <name evidence="1" type="ORF">HAX54_015879</name>
</gene>
<reference evidence="1 2" key="1">
    <citation type="journal article" date="2021" name="BMC Genomics">
        <title>Datura genome reveals duplications of psychoactive alkaloid biosynthetic genes and high mutation rate following tissue culture.</title>
        <authorList>
            <person name="Rajewski A."/>
            <person name="Carter-House D."/>
            <person name="Stajich J."/>
            <person name="Litt A."/>
        </authorList>
    </citation>
    <scope>NUCLEOTIDE SEQUENCE [LARGE SCALE GENOMIC DNA]</scope>
    <source>
        <strain evidence="1">AR-01</strain>
    </source>
</reference>
<evidence type="ECO:0000313" key="1">
    <source>
        <dbReference type="EMBL" id="MCD9558492.1"/>
    </source>
</evidence>